<dbReference type="GO" id="GO:0004497">
    <property type="term" value="F:monooxygenase activity"/>
    <property type="evidence" value="ECO:0007669"/>
    <property type="project" value="UniProtKB-KW"/>
</dbReference>
<dbReference type="InterPro" id="IPR050121">
    <property type="entry name" value="Cytochrome_P450_monoxygenase"/>
</dbReference>
<protein>
    <submittedName>
        <fullName evidence="3">Benzoate 4-monooxygenase cytochrome P450</fullName>
    </submittedName>
</protein>
<keyword evidence="2" id="KW-0472">Membrane</keyword>
<dbReference type="GO" id="GO:0005506">
    <property type="term" value="F:iron ion binding"/>
    <property type="evidence" value="ECO:0007669"/>
    <property type="project" value="InterPro"/>
</dbReference>
<feature type="transmembrane region" description="Helical" evidence="2">
    <location>
        <begin position="18"/>
        <end position="39"/>
    </location>
</feature>
<reference evidence="3 4" key="1">
    <citation type="submission" date="2020-01" db="EMBL/GenBank/DDBJ databases">
        <authorList>
            <consortium name="DOE Joint Genome Institute"/>
            <person name="Haridas S."/>
            <person name="Albert R."/>
            <person name="Binder M."/>
            <person name="Bloem J."/>
            <person name="Labutti K."/>
            <person name="Salamov A."/>
            <person name="Andreopoulos B."/>
            <person name="Baker S.E."/>
            <person name="Barry K."/>
            <person name="Bills G."/>
            <person name="Bluhm B.H."/>
            <person name="Cannon C."/>
            <person name="Castanera R."/>
            <person name="Culley D.E."/>
            <person name="Daum C."/>
            <person name="Ezra D."/>
            <person name="Gonzalez J.B."/>
            <person name="Henrissat B."/>
            <person name="Kuo A."/>
            <person name="Liang C."/>
            <person name="Lipzen A."/>
            <person name="Lutzoni F."/>
            <person name="Magnuson J."/>
            <person name="Mondo S."/>
            <person name="Nolan M."/>
            <person name="Ohm R."/>
            <person name="Pangilinan J."/>
            <person name="Park H.-J.H."/>
            <person name="Ramirez L."/>
            <person name="Alfaro M."/>
            <person name="Sun H."/>
            <person name="Tritt A."/>
            <person name="Yoshinaga Y."/>
            <person name="Zwiers L.-H.L."/>
            <person name="Turgeon B.G."/>
            <person name="Goodwin S.B."/>
            <person name="Spatafora J.W."/>
            <person name="Crous P.W."/>
            <person name="Grigoriev I.V."/>
        </authorList>
    </citation>
    <scope>NUCLEOTIDE SEQUENCE [LARGE SCALE GENOMIC DNA]</scope>
    <source>
        <strain evidence="3 4">CBS 611.86</strain>
    </source>
</reference>
<dbReference type="InterPro" id="IPR001128">
    <property type="entry name" value="Cyt_P450"/>
</dbReference>
<dbReference type="InterPro" id="IPR002401">
    <property type="entry name" value="Cyt_P450_E_grp-I"/>
</dbReference>
<dbReference type="PRINTS" id="PR00463">
    <property type="entry name" value="EP450I"/>
</dbReference>
<organism evidence="3 4">
    <name type="scientific">Massariosphaeria phaeospora</name>
    <dbReference type="NCBI Taxonomy" id="100035"/>
    <lineage>
        <taxon>Eukaryota</taxon>
        <taxon>Fungi</taxon>
        <taxon>Dikarya</taxon>
        <taxon>Ascomycota</taxon>
        <taxon>Pezizomycotina</taxon>
        <taxon>Dothideomycetes</taxon>
        <taxon>Pleosporomycetidae</taxon>
        <taxon>Pleosporales</taxon>
        <taxon>Pleosporales incertae sedis</taxon>
        <taxon>Massariosphaeria</taxon>
    </lineage>
</organism>
<evidence type="ECO:0000313" key="3">
    <source>
        <dbReference type="EMBL" id="KAF2865672.1"/>
    </source>
</evidence>
<keyword evidence="4" id="KW-1185">Reference proteome</keyword>
<keyword evidence="3" id="KW-0503">Monooxygenase</keyword>
<feature type="binding site" description="axial binding residue" evidence="1">
    <location>
        <position position="478"/>
    </location>
    <ligand>
        <name>heme</name>
        <dbReference type="ChEBI" id="CHEBI:30413"/>
    </ligand>
    <ligandPart>
        <name>Fe</name>
        <dbReference type="ChEBI" id="CHEBI:18248"/>
    </ligandPart>
</feature>
<dbReference type="EMBL" id="JAADJZ010000032">
    <property type="protein sequence ID" value="KAF2865672.1"/>
    <property type="molecule type" value="Genomic_DNA"/>
</dbReference>
<dbReference type="PANTHER" id="PTHR24305">
    <property type="entry name" value="CYTOCHROME P450"/>
    <property type="match status" value="1"/>
</dbReference>
<comment type="caution">
    <text evidence="3">The sequence shown here is derived from an EMBL/GenBank/DDBJ whole genome shotgun (WGS) entry which is preliminary data.</text>
</comment>
<sequence>MSAANVVGKGLAVLCSDWYRLLGGFLFVYFSVQAIYNAFFHPLAKYPGPALAKISMLPSFYHAVKGDRHVWSWQCHHIYGDTVRIEPNTVVFADPRAYRAIYAAKANVKRCKLYEAFVRKGHVHSTFNVTDPALHAQKRKMLNQAFTDKAVGHAAVFVTQHVDRWLDILVQEREAEAEGAVWTRPLNMATWTEWLVFDIMGDLCFGRSWETKEPGPNPFRHIPSRIVKKARFFYPITRSPLIDFLIWAKPFLGVLRNAFEKILPQPVQQYHQFVHASVSQRIQQERDHAAAKHGKRDMFHFLYHATHPETGAPAYTHEQLRAEANLLIFAGSDSITTAICGFWFYMSRNAAVYAKLTTEIRSTFSTSADIVSGYKLASCRYLHACLDETLRMAVPGPTELGREVLVGGASINGAYFPAGVVVGCANWSMSRNEQVFGDANRFRPERYMVSEGAGGVTAEEVNRLKASFHPFSMGPSSCAGKSIAMTEFALIVARTLFRLDLRAAPGNTLGAGHPSLGWGRRDPKQYQLIDAYISVKDGPVLQFRERADQQF</sequence>
<evidence type="ECO:0000313" key="4">
    <source>
        <dbReference type="Proteomes" id="UP000481861"/>
    </source>
</evidence>
<dbReference type="Pfam" id="PF00067">
    <property type="entry name" value="p450"/>
    <property type="match status" value="1"/>
</dbReference>
<dbReference type="CDD" id="cd11061">
    <property type="entry name" value="CYP67-like"/>
    <property type="match status" value="1"/>
</dbReference>
<dbReference type="Proteomes" id="UP000481861">
    <property type="component" value="Unassembled WGS sequence"/>
</dbReference>
<dbReference type="AlphaFoldDB" id="A0A7C8I1N7"/>
<dbReference type="Gene3D" id="1.10.630.10">
    <property type="entry name" value="Cytochrome P450"/>
    <property type="match status" value="1"/>
</dbReference>
<keyword evidence="2" id="KW-1133">Transmembrane helix</keyword>
<dbReference type="InterPro" id="IPR036396">
    <property type="entry name" value="Cyt_P450_sf"/>
</dbReference>
<keyword evidence="1" id="KW-0349">Heme</keyword>
<name>A0A7C8I1N7_9PLEO</name>
<proteinExistence type="predicted"/>
<dbReference type="GO" id="GO:0020037">
    <property type="term" value="F:heme binding"/>
    <property type="evidence" value="ECO:0007669"/>
    <property type="project" value="InterPro"/>
</dbReference>
<dbReference type="PANTHER" id="PTHR24305:SF226">
    <property type="entry name" value="CYTOCHROME P450 MONOOXYGENASE"/>
    <property type="match status" value="1"/>
</dbReference>
<keyword evidence="2" id="KW-0812">Transmembrane</keyword>
<dbReference type="GO" id="GO:0016705">
    <property type="term" value="F:oxidoreductase activity, acting on paired donors, with incorporation or reduction of molecular oxygen"/>
    <property type="evidence" value="ECO:0007669"/>
    <property type="project" value="InterPro"/>
</dbReference>
<evidence type="ECO:0000256" key="1">
    <source>
        <dbReference type="PIRSR" id="PIRSR602401-1"/>
    </source>
</evidence>
<dbReference type="SUPFAM" id="SSF48264">
    <property type="entry name" value="Cytochrome P450"/>
    <property type="match status" value="1"/>
</dbReference>
<gene>
    <name evidence="3" type="ORF">BDV95DRAFT_252385</name>
</gene>
<accession>A0A7C8I1N7</accession>
<comment type="cofactor">
    <cofactor evidence="1">
        <name>heme</name>
        <dbReference type="ChEBI" id="CHEBI:30413"/>
    </cofactor>
</comment>
<evidence type="ECO:0000256" key="2">
    <source>
        <dbReference type="SAM" id="Phobius"/>
    </source>
</evidence>
<keyword evidence="1" id="KW-0479">Metal-binding</keyword>
<dbReference type="OrthoDB" id="1470350at2759"/>
<keyword evidence="1" id="KW-0408">Iron</keyword>
<keyword evidence="3" id="KW-0560">Oxidoreductase</keyword>